<dbReference type="PANTHER" id="PTHR38645">
    <property type="entry name" value="CHROMOSOME 9, WHOLE GENOME SHOTGUN SEQUENCE"/>
    <property type="match status" value="1"/>
</dbReference>
<dbReference type="Pfam" id="PF15251">
    <property type="entry name" value="TAPR1-like"/>
    <property type="match status" value="1"/>
</dbReference>
<dbReference type="PANTHER" id="PTHR38645:SF1">
    <property type="entry name" value="YALI0F12243P"/>
    <property type="match status" value="1"/>
</dbReference>
<proteinExistence type="predicted"/>
<dbReference type="Proteomes" id="UP001316803">
    <property type="component" value="Unassembled WGS sequence"/>
</dbReference>
<feature type="compositionally biased region" description="Polar residues" evidence="1">
    <location>
        <begin position="164"/>
        <end position="183"/>
    </location>
</feature>
<evidence type="ECO:0000256" key="1">
    <source>
        <dbReference type="SAM" id="MobiDB-lite"/>
    </source>
</evidence>
<dbReference type="InterPro" id="IPR029196">
    <property type="entry name" value="HAPSTR1-like"/>
</dbReference>
<organism evidence="2 3">
    <name type="scientific">Knufia fluminis</name>
    <dbReference type="NCBI Taxonomy" id="191047"/>
    <lineage>
        <taxon>Eukaryota</taxon>
        <taxon>Fungi</taxon>
        <taxon>Dikarya</taxon>
        <taxon>Ascomycota</taxon>
        <taxon>Pezizomycotina</taxon>
        <taxon>Eurotiomycetes</taxon>
        <taxon>Chaetothyriomycetidae</taxon>
        <taxon>Chaetothyriales</taxon>
        <taxon>Trichomeriaceae</taxon>
        <taxon>Knufia</taxon>
    </lineage>
</organism>
<evidence type="ECO:0000313" key="3">
    <source>
        <dbReference type="Proteomes" id="UP001316803"/>
    </source>
</evidence>
<protein>
    <submittedName>
        <fullName evidence="2">Uncharacterized protein</fullName>
    </submittedName>
</protein>
<feature type="region of interest" description="Disordered" evidence="1">
    <location>
        <begin position="88"/>
        <end position="256"/>
    </location>
</feature>
<dbReference type="EMBL" id="JAKLMC020000002">
    <property type="protein sequence ID" value="KAK5957648.1"/>
    <property type="molecule type" value="Genomic_DNA"/>
</dbReference>
<feature type="compositionally biased region" description="Polar residues" evidence="1">
    <location>
        <begin position="132"/>
        <end position="142"/>
    </location>
</feature>
<feature type="region of interest" description="Disordered" evidence="1">
    <location>
        <begin position="1"/>
        <end position="23"/>
    </location>
</feature>
<feature type="compositionally biased region" description="Basic residues" evidence="1">
    <location>
        <begin position="193"/>
        <end position="204"/>
    </location>
</feature>
<sequence>MDSMRSLNRSLPSTPPNRPAPPEQLLQAFRQAALSVTNLYKSAASDHDSIRQAGYQDAIDDLLKFLDRENLGVQDGEGWRVRQWATARYDGSHTQEGEEEDTSETEQGHRSSSPEKTAEPEEPTDIQHHSMQDNTSSIQPRASSEPVVQEHQRPIFQFAAGSDSAMQTDAPQSSSSQEETTPVQVHVVNRTNRSSHKHNNRHMPRSTSRTTTQAAGSKRKMPFPDISEMFNINFDKKDNPDGSSGAGGGGKRSRLV</sequence>
<feature type="compositionally biased region" description="Polar residues" evidence="1">
    <location>
        <begin position="205"/>
        <end position="215"/>
    </location>
</feature>
<feature type="compositionally biased region" description="Pro residues" evidence="1">
    <location>
        <begin position="13"/>
        <end position="22"/>
    </location>
</feature>
<name>A0AAN8EKV5_9EURO</name>
<accession>A0AAN8EKV5</accession>
<dbReference type="AlphaFoldDB" id="A0AAN8EKV5"/>
<evidence type="ECO:0000313" key="2">
    <source>
        <dbReference type="EMBL" id="KAK5957648.1"/>
    </source>
</evidence>
<gene>
    <name evidence="2" type="ORF">OHC33_000836</name>
</gene>
<feature type="compositionally biased region" description="Polar residues" evidence="1">
    <location>
        <begin position="1"/>
        <end position="12"/>
    </location>
</feature>
<keyword evidence="3" id="KW-1185">Reference proteome</keyword>
<comment type="caution">
    <text evidence="2">The sequence shown here is derived from an EMBL/GenBank/DDBJ whole genome shotgun (WGS) entry which is preliminary data.</text>
</comment>
<reference evidence="2 3" key="1">
    <citation type="submission" date="2022-12" db="EMBL/GenBank/DDBJ databases">
        <title>Genomic features and morphological characterization of a novel Knufia sp. strain isolated from spacecraft assembly facility.</title>
        <authorList>
            <person name="Teixeira M."/>
            <person name="Chander A.M."/>
            <person name="Stajich J.E."/>
            <person name="Venkateswaran K."/>
        </authorList>
    </citation>
    <scope>NUCLEOTIDE SEQUENCE [LARGE SCALE GENOMIC DNA]</scope>
    <source>
        <strain evidence="2 3">FJI-L2-BK-P2</strain>
    </source>
</reference>
<feature type="compositionally biased region" description="Basic and acidic residues" evidence="1">
    <location>
        <begin position="106"/>
        <end position="131"/>
    </location>
</feature>